<feature type="transmembrane region" description="Helical" evidence="8">
    <location>
        <begin position="241"/>
        <end position="260"/>
    </location>
</feature>
<keyword evidence="6 8" id="KW-0472">Membrane</keyword>
<proteinExistence type="predicted"/>
<evidence type="ECO:0000256" key="4">
    <source>
        <dbReference type="ARBA" id="ARBA00022692"/>
    </source>
</evidence>
<feature type="transmembrane region" description="Helical" evidence="8">
    <location>
        <begin position="181"/>
        <end position="201"/>
    </location>
</feature>
<dbReference type="GO" id="GO:0016780">
    <property type="term" value="F:phosphotransferase activity, for other substituted phosphate groups"/>
    <property type="evidence" value="ECO:0007669"/>
    <property type="project" value="InterPro"/>
</dbReference>
<evidence type="ECO:0000256" key="5">
    <source>
        <dbReference type="ARBA" id="ARBA00022989"/>
    </source>
</evidence>
<dbReference type="CDD" id="cd06853">
    <property type="entry name" value="GT_WecA_like"/>
    <property type="match status" value="1"/>
</dbReference>
<organism evidence="9 10">
    <name type="scientific">SAR86 cluster bacterium</name>
    <dbReference type="NCBI Taxonomy" id="2030880"/>
    <lineage>
        <taxon>Bacteria</taxon>
        <taxon>Pseudomonadati</taxon>
        <taxon>Pseudomonadota</taxon>
        <taxon>Gammaproteobacteria</taxon>
        <taxon>SAR86 cluster</taxon>
    </lineage>
</organism>
<accession>A0A2A4WXY6</accession>
<evidence type="ECO:0000256" key="2">
    <source>
        <dbReference type="ARBA" id="ARBA00022475"/>
    </source>
</evidence>
<name>A0A2A4WXY6_9GAMM</name>
<sequence length="345" mass="36367">MNIAYLLSSFFITGFSLLALKPLATKVGLVDIPGGRKTHTGATPLVGGLGIFLGILCVSTVTPGVLSQFGPLLSLSALVLFMGTVDDAKELSAFARLTGHTLLALVMAVAVDVQLTSLGNLFYLGTIDLGLLSITVTVFATVGVINAINMADGIDGLSGGLVIVALGFIALLALNNNNIQLASFVVVMICSISAFLSLNFRRPWNKKALIYLGDAGSTMLGFMLAWLMIESSQGAEAIFAPVYALWFLAVPLFDTINLLIKRPLRGVSPVTPGTDHLHHALLSRGLSVVQVVTLLLAVSVSFGGIALVGRSLGVSESSMFLLFICLFAIYFAFSDRIRVADSNTL</sequence>
<keyword evidence="3 9" id="KW-0808">Transferase</keyword>
<feature type="binding site" evidence="7">
    <location>
        <position position="214"/>
    </location>
    <ligand>
        <name>Mg(2+)</name>
        <dbReference type="ChEBI" id="CHEBI:18420"/>
    </ligand>
</feature>
<dbReference type="GO" id="GO:0009103">
    <property type="term" value="P:lipopolysaccharide biosynthetic process"/>
    <property type="evidence" value="ECO:0007669"/>
    <property type="project" value="TreeGrafter"/>
</dbReference>
<reference evidence="10" key="1">
    <citation type="submission" date="2017-08" db="EMBL/GenBank/DDBJ databases">
        <title>A dynamic microbial community with high functional redundancy inhabits the cold, oxic subseafloor aquifer.</title>
        <authorList>
            <person name="Tully B.J."/>
            <person name="Wheat C.G."/>
            <person name="Glazer B.T."/>
            <person name="Huber J.A."/>
        </authorList>
    </citation>
    <scope>NUCLEOTIDE SEQUENCE [LARGE SCALE GENOMIC DNA]</scope>
</reference>
<evidence type="ECO:0000313" key="9">
    <source>
        <dbReference type="EMBL" id="PCI75160.1"/>
    </source>
</evidence>
<comment type="subcellular location">
    <subcellularLocation>
        <location evidence="1">Cell membrane</location>
        <topology evidence="1">Multi-pass membrane protein</topology>
    </subcellularLocation>
</comment>
<dbReference type="EMBL" id="NVUL01000081">
    <property type="protein sequence ID" value="PCI75160.1"/>
    <property type="molecule type" value="Genomic_DNA"/>
</dbReference>
<evidence type="ECO:0000256" key="1">
    <source>
        <dbReference type="ARBA" id="ARBA00004651"/>
    </source>
</evidence>
<evidence type="ECO:0000256" key="8">
    <source>
        <dbReference type="SAM" id="Phobius"/>
    </source>
</evidence>
<dbReference type="PANTHER" id="PTHR22926">
    <property type="entry name" value="PHOSPHO-N-ACETYLMURAMOYL-PENTAPEPTIDE-TRANSFERASE"/>
    <property type="match status" value="1"/>
</dbReference>
<keyword evidence="2" id="KW-1003">Cell membrane</keyword>
<feature type="transmembrane region" description="Helical" evidence="8">
    <location>
        <begin position="121"/>
        <end position="145"/>
    </location>
</feature>
<dbReference type="GO" id="GO:0044038">
    <property type="term" value="P:cell wall macromolecule biosynthetic process"/>
    <property type="evidence" value="ECO:0007669"/>
    <property type="project" value="TreeGrafter"/>
</dbReference>
<comment type="cofactor">
    <cofactor evidence="7">
        <name>Mg(2+)</name>
        <dbReference type="ChEBI" id="CHEBI:18420"/>
    </cofactor>
</comment>
<dbReference type="GO" id="GO:0046872">
    <property type="term" value="F:metal ion binding"/>
    <property type="evidence" value="ECO:0007669"/>
    <property type="project" value="UniProtKB-KW"/>
</dbReference>
<dbReference type="InterPro" id="IPR018480">
    <property type="entry name" value="PNAcMuramoyl-5peptid_Trfase_CS"/>
</dbReference>
<dbReference type="AlphaFoldDB" id="A0A2A4WXY6"/>
<dbReference type="GO" id="GO:0005886">
    <property type="term" value="C:plasma membrane"/>
    <property type="evidence" value="ECO:0007669"/>
    <property type="project" value="UniProtKB-SubCell"/>
</dbReference>
<dbReference type="GO" id="GO:0071555">
    <property type="term" value="P:cell wall organization"/>
    <property type="evidence" value="ECO:0007669"/>
    <property type="project" value="TreeGrafter"/>
</dbReference>
<dbReference type="Pfam" id="PF00953">
    <property type="entry name" value="Glycos_transf_4"/>
    <property type="match status" value="1"/>
</dbReference>
<feature type="transmembrane region" description="Helical" evidence="8">
    <location>
        <begin position="6"/>
        <end position="24"/>
    </location>
</feature>
<keyword evidence="5 8" id="KW-1133">Transmembrane helix</keyword>
<feature type="transmembrane region" description="Helical" evidence="8">
    <location>
        <begin position="157"/>
        <end position="175"/>
    </location>
</feature>
<dbReference type="InterPro" id="IPR000715">
    <property type="entry name" value="Glycosyl_transferase_4"/>
</dbReference>
<evidence type="ECO:0000256" key="6">
    <source>
        <dbReference type="ARBA" id="ARBA00023136"/>
    </source>
</evidence>
<dbReference type="Proteomes" id="UP000218767">
    <property type="component" value="Unassembled WGS sequence"/>
</dbReference>
<feature type="transmembrane region" description="Helical" evidence="8">
    <location>
        <begin position="208"/>
        <end position="229"/>
    </location>
</feature>
<dbReference type="PROSITE" id="PS01348">
    <property type="entry name" value="MRAY_2"/>
    <property type="match status" value="1"/>
</dbReference>
<feature type="transmembrane region" description="Helical" evidence="8">
    <location>
        <begin position="314"/>
        <end position="333"/>
    </location>
</feature>
<keyword evidence="7" id="KW-0460">Magnesium</keyword>
<evidence type="ECO:0000256" key="3">
    <source>
        <dbReference type="ARBA" id="ARBA00022679"/>
    </source>
</evidence>
<dbReference type="PANTHER" id="PTHR22926:SF3">
    <property type="entry name" value="UNDECAPRENYL-PHOSPHATE ALPHA-N-ACETYLGLUCOSAMINYL 1-PHOSPHATE TRANSFERASE"/>
    <property type="match status" value="1"/>
</dbReference>
<keyword evidence="7" id="KW-0479">Metal-binding</keyword>
<comment type="caution">
    <text evidence="9">The sequence shown here is derived from an EMBL/GenBank/DDBJ whole genome shotgun (WGS) entry which is preliminary data.</text>
</comment>
<evidence type="ECO:0000256" key="7">
    <source>
        <dbReference type="PIRSR" id="PIRSR600715-1"/>
    </source>
</evidence>
<gene>
    <name evidence="9" type="ORF">COB20_13475</name>
</gene>
<feature type="transmembrane region" description="Helical" evidence="8">
    <location>
        <begin position="45"/>
        <end position="62"/>
    </location>
</feature>
<feature type="binding site" evidence="7">
    <location>
        <position position="149"/>
    </location>
    <ligand>
        <name>Mg(2+)</name>
        <dbReference type="ChEBI" id="CHEBI:18420"/>
    </ligand>
</feature>
<keyword evidence="4 8" id="KW-0812">Transmembrane</keyword>
<evidence type="ECO:0000313" key="10">
    <source>
        <dbReference type="Proteomes" id="UP000218767"/>
    </source>
</evidence>
<feature type="transmembrane region" description="Helical" evidence="8">
    <location>
        <begin position="281"/>
        <end position="308"/>
    </location>
</feature>
<protein>
    <submittedName>
        <fullName evidence="9">Undecaprenyl-phosphate alpha-N-acetylglucosaminyl 1-phosphate transferase</fullName>
    </submittedName>
</protein>